<proteinExistence type="predicted"/>
<feature type="compositionally biased region" description="Basic and acidic residues" evidence="1">
    <location>
        <begin position="108"/>
        <end position="117"/>
    </location>
</feature>
<accession>A0A9N8DNE7</accession>
<dbReference type="AlphaFoldDB" id="A0A9N8DNE7"/>
<keyword evidence="4" id="KW-1185">Reference proteome</keyword>
<feature type="region of interest" description="Disordered" evidence="1">
    <location>
        <begin position="97"/>
        <end position="129"/>
    </location>
</feature>
<name>A0A9N8DNE7_9STRA</name>
<protein>
    <submittedName>
        <fullName evidence="3">Uncharacterized protein</fullName>
    </submittedName>
</protein>
<dbReference type="InterPro" id="IPR005049">
    <property type="entry name" value="STL-like"/>
</dbReference>
<evidence type="ECO:0000313" key="3">
    <source>
        <dbReference type="EMBL" id="CAB9503750.1"/>
    </source>
</evidence>
<dbReference type="OrthoDB" id="47617at2759"/>
<keyword evidence="2" id="KW-0812">Transmembrane</keyword>
<feature type="transmembrane region" description="Helical" evidence="2">
    <location>
        <begin position="20"/>
        <end position="38"/>
    </location>
</feature>
<dbReference type="Proteomes" id="UP001153069">
    <property type="component" value="Unassembled WGS sequence"/>
</dbReference>
<organism evidence="3 4">
    <name type="scientific">Seminavis robusta</name>
    <dbReference type="NCBI Taxonomy" id="568900"/>
    <lineage>
        <taxon>Eukaryota</taxon>
        <taxon>Sar</taxon>
        <taxon>Stramenopiles</taxon>
        <taxon>Ochrophyta</taxon>
        <taxon>Bacillariophyta</taxon>
        <taxon>Bacillariophyceae</taxon>
        <taxon>Bacillariophycidae</taxon>
        <taxon>Naviculales</taxon>
        <taxon>Naviculaceae</taxon>
        <taxon>Seminavis</taxon>
    </lineage>
</organism>
<keyword evidence="2" id="KW-1133">Transmembrane helix</keyword>
<reference evidence="3" key="1">
    <citation type="submission" date="2020-06" db="EMBL/GenBank/DDBJ databases">
        <authorList>
            <consortium name="Plant Systems Biology data submission"/>
        </authorList>
    </citation>
    <scope>NUCLEOTIDE SEQUENCE</scope>
    <source>
        <strain evidence="3">D6</strain>
    </source>
</reference>
<evidence type="ECO:0000256" key="2">
    <source>
        <dbReference type="SAM" id="Phobius"/>
    </source>
</evidence>
<dbReference type="PANTHER" id="PTHR31362:SF0">
    <property type="entry name" value="EXOSTOSIN DOMAIN-CONTAINING PROTEIN-RELATED"/>
    <property type="match status" value="1"/>
</dbReference>
<dbReference type="EMBL" id="CAICTM010000174">
    <property type="protein sequence ID" value="CAB9503750.1"/>
    <property type="molecule type" value="Genomic_DNA"/>
</dbReference>
<dbReference type="Pfam" id="PF03385">
    <property type="entry name" value="STELLO"/>
    <property type="match status" value="1"/>
</dbReference>
<evidence type="ECO:0000313" key="4">
    <source>
        <dbReference type="Proteomes" id="UP001153069"/>
    </source>
</evidence>
<evidence type="ECO:0000256" key="1">
    <source>
        <dbReference type="SAM" id="MobiDB-lite"/>
    </source>
</evidence>
<comment type="caution">
    <text evidence="3">The sequence shown here is derived from an EMBL/GenBank/DDBJ whole genome shotgun (WGS) entry which is preliminary data.</text>
</comment>
<gene>
    <name evidence="3" type="ORF">SEMRO_175_G077040.1</name>
</gene>
<dbReference type="PANTHER" id="PTHR31362">
    <property type="entry name" value="GLYCOSYLTRANSFERASE STELLO1-RELATED"/>
    <property type="match status" value="1"/>
</dbReference>
<keyword evidence="2" id="KW-0472">Membrane</keyword>
<sequence>MLAETNNNNGDTSKFTRLRFMVTILAILVSWRLVVVVLENFKDQLDMADASFKDRIVAACPPASTASILGDVITNVATSAATASRFKGDPVREFDGQRRFGPTARAPTKVEEKKSKMETGGNSTAPEDLPSFLQREPLYQKCNQWAVVTTIYEPADAIKRVGNQLTQWCMVVVADTKTPKNYMDMAGWNNTGGGTKVRFLSVPAQEQLAKMVPFVEQTPYRSFARKNIGYLYAIWMGATTIFDFDDDNLVSLRSELQGDMFSGEELMAAFADENRERHMIKHISTAMSYEGRAFNPFPVMGASVSDSWPRGMPLSLISSVEARGQRGPLLIKELERSNIAVVQSVCDNDPDVDAIYRLSRPLPFHFAMDRSKTMTIEVPSKLYSPYNAQATLHFPVAFWGLYLPITVNGRVSDIWRSYIVQRLLRELEAPARVLYSPPMVTQFRNAHDYAGDFVAEQHLYLRTEALLEFLDSWRSSTEGSAGDSLQARIEDLWIELYKRQYIEMTDVKAVQEWLTALQQGGYKFPAIQDKVINPSTGGVEDRRECARKRLANWDEPKPTMMGGSNFGALTFDHPSGMSIARLLAEYEVVNPFPHSVDLVCRAGAKHGPWELAVMIESLELYWPRCAGRVLVVLDVGDEEFARQNIPSWVEVMYSTFEYGMPGRLGNQLFNMYTEQQGSSEYVAIMDTDTAFHTPITPDMLFNLEKEGAPPYIMAETTYQKGMWSKGDEWMFNGDSDNWNFMIKLPTVWPRAMFPQYRADVEAMHGNKKETTELWRDLWKADKGRIWQRMSQFCVLGNWMVRHWKGSPFDLRKESDTPAMRYGVHLPYYDGLDFGSEGKNDPDAFQKTGREQILRGVCELFCHETPRKDGSPPAAGLADGNLPKLRECGAKCPNPIKQPNDMYFKYEKIVYGTPEMRLAILANHFQPFKMVMGSVISNATTTTTTN</sequence>